<dbReference type="AlphaFoldDB" id="A0A916TD49"/>
<proteinExistence type="predicted"/>
<evidence type="ECO:0000313" key="3">
    <source>
        <dbReference type="Proteomes" id="UP000636793"/>
    </source>
</evidence>
<dbReference type="EMBL" id="BMHI01000005">
    <property type="protein sequence ID" value="GGB39513.1"/>
    <property type="molecule type" value="Genomic_DNA"/>
</dbReference>
<dbReference type="Proteomes" id="UP000636793">
    <property type="component" value="Unassembled WGS sequence"/>
</dbReference>
<evidence type="ECO:0000256" key="1">
    <source>
        <dbReference type="SAM" id="MobiDB-lite"/>
    </source>
</evidence>
<feature type="region of interest" description="Disordered" evidence="1">
    <location>
        <begin position="1"/>
        <end position="46"/>
    </location>
</feature>
<dbReference type="Pfam" id="PF11238">
    <property type="entry name" value="DUF3039"/>
    <property type="match status" value="1"/>
</dbReference>
<evidence type="ECO:0008006" key="4">
    <source>
        <dbReference type="Google" id="ProtNLM"/>
    </source>
</evidence>
<feature type="compositionally biased region" description="Low complexity" evidence="1">
    <location>
        <begin position="12"/>
        <end position="26"/>
    </location>
</feature>
<comment type="caution">
    <text evidence="2">The sequence shown here is derived from an EMBL/GenBank/DDBJ whole genome shotgun (WGS) entry which is preliminary data.</text>
</comment>
<feature type="compositionally biased region" description="Basic and acidic residues" evidence="1">
    <location>
        <begin position="1"/>
        <end position="11"/>
    </location>
</feature>
<protein>
    <recommendedName>
        <fullName evidence="4">DUF3039 domain-containing protein</fullName>
    </recommendedName>
</protein>
<sequence>MSTLDEPDRLSSPEAAPSTPKTTTATLERERTDSQEQLQEPGDHERFAHYVRKEKIMESALSGEPVTALCGKIWVPGRDPEKFPTCPTCKEIYEGFKAPQDGGDDKG</sequence>
<dbReference type="RefSeq" id="WP_188838120.1">
    <property type="nucleotide sequence ID" value="NZ_BMHI01000005.1"/>
</dbReference>
<gene>
    <name evidence="2" type="ORF">GCM10011492_32890</name>
</gene>
<organism evidence="2 3">
    <name type="scientific">Flexivirga endophytica</name>
    <dbReference type="NCBI Taxonomy" id="1849103"/>
    <lineage>
        <taxon>Bacteria</taxon>
        <taxon>Bacillati</taxon>
        <taxon>Actinomycetota</taxon>
        <taxon>Actinomycetes</taxon>
        <taxon>Micrococcales</taxon>
        <taxon>Dermacoccaceae</taxon>
        <taxon>Flexivirga</taxon>
    </lineage>
</organism>
<keyword evidence="3" id="KW-1185">Reference proteome</keyword>
<dbReference type="InterPro" id="IPR021400">
    <property type="entry name" value="DUF3039"/>
</dbReference>
<accession>A0A916TD49</accession>
<evidence type="ECO:0000313" key="2">
    <source>
        <dbReference type="EMBL" id="GGB39513.1"/>
    </source>
</evidence>
<reference evidence="2" key="2">
    <citation type="submission" date="2020-09" db="EMBL/GenBank/DDBJ databases">
        <authorList>
            <person name="Sun Q."/>
            <person name="Zhou Y."/>
        </authorList>
    </citation>
    <scope>NUCLEOTIDE SEQUENCE</scope>
    <source>
        <strain evidence="2">CGMCC 1.15085</strain>
    </source>
</reference>
<reference evidence="2" key="1">
    <citation type="journal article" date="2014" name="Int. J. Syst. Evol. Microbiol.">
        <title>Complete genome sequence of Corynebacterium casei LMG S-19264T (=DSM 44701T), isolated from a smear-ripened cheese.</title>
        <authorList>
            <consortium name="US DOE Joint Genome Institute (JGI-PGF)"/>
            <person name="Walter F."/>
            <person name="Albersmeier A."/>
            <person name="Kalinowski J."/>
            <person name="Ruckert C."/>
        </authorList>
    </citation>
    <scope>NUCLEOTIDE SEQUENCE</scope>
    <source>
        <strain evidence="2">CGMCC 1.15085</strain>
    </source>
</reference>
<name>A0A916TD49_9MICO</name>